<dbReference type="Pfam" id="PF07804">
    <property type="entry name" value="HipA_C"/>
    <property type="match status" value="1"/>
</dbReference>
<dbReference type="InterPro" id="IPR017508">
    <property type="entry name" value="HipA_N1"/>
</dbReference>
<dbReference type="AlphaFoldDB" id="A0A918N7T5"/>
<gene>
    <name evidence="6" type="ORF">GCM10007392_10350</name>
</gene>
<evidence type="ECO:0000259" key="5">
    <source>
        <dbReference type="Pfam" id="PF13657"/>
    </source>
</evidence>
<organism evidence="6 7">
    <name type="scientific">Saccharospirillum salsuginis</name>
    <dbReference type="NCBI Taxonomy" id="418750"/>
    <lineage>
        <taxon>Bacteria</taxon>
        <taxon>Pseudomonadati</taxon>
        <taxon>Pseudomonadota</taxon>
        <taxon>Gammaproteobacteria</taxon>
        <taxon>Oceanospirillales</taxon>
        <taxon>Saccharospirillaceae</taxon>
        <taxon>Saccharospirillum</taxon>
    </lineage>
</organism>
<evidence type="ECO:0000256" key="3">
    <source>
        <dbReference type="ARBA" id="ARBA00022777"/>
    </source>
</evidence>
<comment type="caution">
    <text evidence="6">The sequence shown here is derived from an EMBL/GenBank/DDBJ whole genome shotgun (WGS) entry which is preliminary data.</text>
</comment>
<comment type="similarity">
    <text evidence="1">Belongs to the HipA Ser/Thr kinase family.</text>
</comment>
<keyword evidence="3" id="KW-0418">Kinase</keyword>
<dbReference type="Pfam" id="PF13657">
    <property type="entry name" value="Couple_hipA"/>
    <property type="match status" value="1"/>
</dbReference>
<feature type="domain" description="HipA N-terminal subdomain 1" evidence="5">
    <location>
        <begin position="6"/>
        <end position="116"/>
    </location>
</feature>
<reference evidence="6" key="1">
    <citation type="journal article" date="2014" name="Int. J. Syst. Evol. Microbiol.">
        <title>Complete genome sequence of Corynebacterium casei LMG S-19264T (=DSM 44701T), isolated from a smear-ripened cheese.</title>
        <authorList>
            <consortium name="US DOE Joint Genome Institute (JGI-PGF)"/>
            <person name="Walter F."/>
            <person name="Albersmeier A."/>
            <person name="Kalinowski J."/>
            <person name="Ruckert C."/>
        </authorList>
    </citation>
    <scope>NUCLEOTIDE SEQUENCE</scope>
    <source>
        <strain evidence="6">KCTC 22169</strain>
    </source>
</reference>
<evidence type="ECO:0000313" key="6">
    <source>
        <dbReference type="EMBL" id="GGX45323.1"/>
    </source>
</evidence>
<dbReference type="PANTHER" id="PTHR37419">
    <property type="entry name" value="SERINE/THREONINE-PROTEIN KINASE TOXIN HIPA"/>
    <property type="match status" value="1"/>
</dbReference>
<protein>
    <submittedName>
        <fullName evidence="6">Toxin HipA</fullName>
    </submittedName>
</protein>
<dbReference type="GO" id="GO:0004674">
    <property type="term" value="F:protein serine/threonine kinase activity"/>
    <property type="evidence" value="ECO:0007669"/>
    <property type="project" value="TreeGrafter"/>
</dbReference>
<keyword evidence="7" id="KW-1185">Reference proteome</keyword>
<evidence type="ECO:0000259" key="4">
    <source>
        <dbReference type="Pfam" id="PF07804"/>
    </source>
</evidence>
<feature type="domain" description="HipA-like C-terminal" evidence="4">
    <location>
        <begin position="172"/>
        <end position="409"/>
    </location>
</feature>
<proteinExistence type="inferred from homology"/>
<evidence type="ECO:0000256" key="2">
    <source>
        <dbReference type="ARBA" id="ARBA00022679"/>
    </source>
</evidence>
<dbReference type="RefSeq" id="WP_189607425.1">
    <property type="nucleotide sequence ID" value="NZ_BMXR01000002.1"/>
</dbReference>
<evidence type="ECO:0000313" key="7">
    <source>
        <dbReference type="Proteomes" id="UP000626148"/>
    </source>
</evidence>
<evidence type="ECO:0000256" key="1">
    <source>
        <dbReference type="ARBA" id="ARBA00010164"/>
    </source>
</evidence>
<dbReference type="InterPro" id="IPR052028">
    <property type="entry name" value="HipA_Ser/Thr_kinase"/>
</dbReference>
<dbReference type="GO" id="GO:0005829">
    <property type="term" value="C:cytosol"/>
    <property type="evidence" value="ECO:0007669"/>
    <property type="project" value="TreeGrafter"/>
</dbReference>
<dbReference type="PANTHER" id="PTHR37419:SF8">
    <property type="entry name" value="TOXIN YJJJ"/>
    <property type="match status" value="1"/>
</dbReference>
<name>A0A918N7T5_9GAMM</name>
<sequence>MKDIAEVRLWGEQVGALLYNEDNGVTTFEYARDWIANGVSVSPVHLPNRPGRFTFPGLPHETLKGLPGAYADTLPDDFGNAVIDAWLVRNGLDKADFNPLDRLLYTGTRGMGALEYHPVLSNRQSQAVVDVHIDLLVELAQRVLDHRAGLKVSLDGNGDHRDAMTEIFQVGTSAGGARPKAVIAVNEDRTRVLSGQKDAPSGFHHYLLKFDGVRERSNTSEVFGDPQGYGRMEYAYYLMAVEAGITMMPSELLIEGDRAHFMTKRFDRDGNRKRHYQSLCAIDHADYKKPGLYSYEQLFSVARQLRLPRADAVEIYRRMIFNVISRNQDDHTKNFGFVLDSPNAGWRLAPAFDVAFSYKPDSYWVDSHQMTLNGKREDFTREDLLTVAEQVRGLRDEAPQLIEQCINAVGRWREFAETASVDTDLAEWIQQNLRLRL</sequence>
<accession>A0A918N7T5</accession>
<dbReference type="EMBL" id="BMXR01000002">
    <property type="protein sequence ID" value="GGX45323.1"/>
    <property type="molecule type" value="Genomic_DNA"/>
</dbReference>
<dbReference type="Gene3D" id="1.10.1070.20">
    <property type="match status" value="1"/>
</dbReference>
<dbReference type="Proteomes" id="UP000626148">
    <property type="component" value="Unassembled WGS sequence"/>
</dbReference>
<reference evidence="6" key="2">
    <citation type="submission" date="2020-09" db="EMBL/GenBank/DDBJ databases">
        <authorList>
            <person name="Sun Q."/>
            <person name="Kim S."/>
        </authorList>
    </citation>
    <scope>NUCLEOTIDE SEQUENCE</scope>
    <source>
        <strain evidence="6">KCTC 22169</strain>
    </source>
</reference>
<dbReference type="InterPro" id="IPR012893">
    <property type="entry name" value="HipA-like_C"/>
</dbReference>
<keyword evidence="2" id="KW-0808">Transferase</keyword>